<dbReference type="STRING" id="1464122.SAMN05421737_106107"/>
<keyword evidence="2" id="KW-1185">Reference proteome</keyword>
<sequence>MKTYKLLAVNIDGVLVGPDEKIKRRTKDAMNYLKRKGVKIVLMTSKPYTYARKVAKALKMECMIIAHGGALISDTEKKEWFDRSLHIEVALDACHVLERFHGDIRLMYDDHAVASKDNQKQTLLARISLTSPGDYIVYPTTYVDSLYEQVLKEGKGPLNFTLRFENESDARYARDILAEEVGDLDIARTSEGSMMILGQGAAKGRALQWLLRRENIAAEELVVIGMGDDDLEVVEHAGLGVAMGNASPAVQQQASWITRTAEEDGFAYMVHEVFRKQFSLSNRGAFTQKSERL</sequence>
<dbReference type="PANTHER" id="PTHR10000">
    <property type="entry name" value="PHOSPHOSERINE PHOSPHATASE"/>
    <property type="match status" value="1"/>
</dbReference>
<dbReference type="Gene3D" id="3.40.50.1000">
    <property type="entry name" value="HAD superfamily/HAD-like"/>
    <property type="match status" value="1"/>
</dbReference>
<dbReference type="OrthoDB" id="9790031at2"/>
<dbReference type="Proteomes" id="UP000242662">
    <property type="component" value="Unassembled WGS sequence"/>
</dbReference>
<dbReference type="RefSeq" id="WP_090775726.1">
    <property type="nucleotide sequence ID" value="NZ_FMYM01000006.1"/>
</dbReference>
<dbReference type="GO" id="GO:0016791">
    <property type="term" value="F:phosphatase activity"/>
    <property type="evidence" value="ECO:0007669"/>
    <property type="project" value="TreeGrafter"/>
</dbReference>
<dbReference type="InterPro" id="IPR023214">
    <property type="entry name" value="HAD_sf"/>
</dbReference>
<proteinExistence type="predicted"/>
<reference evidence="2" key="1">
    <citation type="submission" date="2016-09" db="EMBL/GenBank/DDBJ databases">
        <authorList>
            <person name="Varghese N."/>
            <person name="Submissions S."/>
        </authorList>
    </citation>
    <scope>NUCLEOTIDE SEQUENCE [LARGE SCALE GENOMIC DNA]</scope>
    <source>
        <strain evidence="2">25nlg</strain>
    </source>
</reference>
<dbReference type="AlphaFoldDB" id="A0A1G6JWM7"/>
<gene>
    <name evidence="1" type="ORF">SAMN05421737_106107</name>
</gene>
<name>A0A1G6JWM7_9BACI</name>
<dbReference type="Gene3D" id="3.30.1240.10">
    <property type="match status" value="1"/>
</dbReference>
<accession>A0A1G6JWM7</accession>
<evidence type="ECO:0000313" key="2">
    <source>
        <dbReference type="Proteomes" id="UP000242662"/>
    </source>
</evidence>
<dbReference type="Pfam" id="PF08282">
    <property type="entry name" value="Hydrolase_3"/>
    <property type="match status" value="1"/>
</dbReference>
<protein>
    <recommendedName>
        <fullName evidence="3">Cof subfamily of IIB subfamily of haloacid dehalogenase superfamily/HAD-superfamily hydrolase, subfamily IIB</fullName>
    </recommendedName>
</protein>
<dbReference type="NCBIfam" id="TIGR01484">
    <property type="entry name" value="HAD-SF-IIB"/>
    <property type="match status" value="1"/>
</dbReference>
<dbReference type="PANTHER" id="PTHR10000:SF50">
    <property type="entry name" value="STRESS RESPONSE PROTEIN YHAX"/>
    <property type="match status" value="1"/>
</dbReference>
<dbReference type="SUPFAM" id="SSF56784">
    <property type="entry name" value="HAD-like"/>
    <property type="match status" value="1"/>
</dbReference>
<dbReference type="EMBL" id="FMYM01000006">
    <property type="protein sequence ID" value="SDC22795.1"/>
    <property type="molecule type" value="Genomic_DNA"/>
</dbReference>
<organism evidence="1 2">
    <name type="scientific">Shouchella lonarensis</name>
    <dbReference type="NCBI Taxonomy" id="1464122"/>
    <lineage>
        <taxon>Bacteria</taxon>
        <taxon>Bacillati</taxon>
        <taxon>Bacillota</taxon>
        <taxon>Bacilli</taxon>
        <taxon>Bacillales</taxon>
        <taxon>Bacillaceae</taxon>
        <taxon>Shouchella</taxon>
    </lineage>
</organism>
<dbReference type="GO" id="GO:0000287">
    <property type="term" value="F:magnesium ion binding"/>
    <property type="evidence" value="ECO:0007669"/>
    <property type="project" value="TreeGrafter"/>
</dbReference>
<dbReference type="GO" id="GO:0005829">
    <property type="term" value="C:cytosol"/>
    <property type="evidence" value="ECO:0007669"/>
    <property type="project" value="TreeGrafter"/>
</dbReference>
<evidence type="ECO:0000313" key="1">
    <source>
        <dbReference type="EMBL" id="SDC22795.1"/>
    </source>
</evidence>
<evidence type="ECO:0008006" key="3">
    <source>
        <dbReference type="Google" id="ProtNLM"/>
    </source>
</evidence>
<dbReference type="InterPro" id="IPR036412">
    <property type="entry name" value="HAD-like_sf"/>
</dbReference>
<dbReference type="InterPro" id="IPR006379">
    <property type="entry name" value="HAD-SF_hydro_IIB"/>
</dbReference>